<dbReference type="Pfam" id="PF13826">
    <property type="entry name" value="Monooxy_af470-like"/>
    <property type="match status" value="1"/>
</dbReference>
<keyword evidence="4 7" id="KW-0863">Zinc-finger</keyword>
<evidence type="ECO:0000313" key="10">
    <source>
        <dbReference type="EMBL" id="TDZ14566.1"/>
    </source>
</evidence>
<dbReference type="InterPro" id="IPR025444">
    <property type="entry name" value="Monooxy_af470"/>
</dbReference>
<dbReference type="PANTHER" id="PTHR40626">
    <property type="entry name" value="MIP31509P"/>
    <property type="match status" value="1"/>
</dbReference>
<feature type="region of interest" description="Disordered" evidence="8">
    <location>
        <begin position="256"/>
        <end position="291"/>
    </location>
</feature>
<dbReference type="OrthoDB" id="8117402at2759"/>
<evidence type="ECO:0000259" key="9">
    <source>
        <dbReference type="PROSITE" id="PS50157"/>
    </source>
</evidence>
<dbReference type="InterPro" id="IPR051059">
    <property type="entry name" value="VerF-like"/>
</dbReference>
<evidence type="ECO:0000256" key="1">
    <source>
        <dbReference type="ARBA" id="ARBA00004123"/>
    </source>
</evidence>
<accession>A0A484FAT4</accession>
<keyword evidence="5" id="KW-0862">Zinc</keyword>
<protein>
    <submittedName>
        <fullName evidence="10">Monooxygenase</fullName>
    </submittedName>
</protein>
<keyword evidence="3" id="KW-0677">Repeat</keyword>
<dbReference type="GO" id="GO:0000981">
    <property type="term" value="F:DNA-binding transcription factor activity, RNA polymerase II-specific"/>
    <property type="evidence" value="ECO:0007669"/>
    <property type="project" value="InterPro"/>
</dbReference>
<dbReference type="GO" id="GO:0008270">
    <property type="term" value="F:zinc ion binding"/>
    <property type="evidence" value="ECO:0007669"/>
    <property type="project" value="UniProtKB-KW"/>
</dbReference>
<keyword evidence="10" id="KW-0560">Oxidoreductase</keyword>
<dbReference type="SUPFAM" id="SSF57667">
    <property type="entry name" value="beta-beta-alpha zinc fingers"/>
    <property type="match status" value="1"/>
</dbReference>
<dbReference type="GO" id="GO:0006351">
    <property type="term" value="P:DNA-templated transcription"/>
    <property type="evidence" value="ECO:0007669"/>
    <property type="project" value="InterPro"/>
</dbReference>
<evidence type="ECO:0000256" key="8">
    <source>
        <dbReference type="SAM" id="MobiDB-lite"/>
    </source>
</evidence>
<dbReference type="InterPro" id="IPR036236">
    <property type="entry name" value="Znf_C2H2_sf"/>
</dbReference>
<dbReference type="InterPro" id="IPR013087">
    <property type="entry name" value="Znf_C2H2_type"/>
</dbReference>
<dbReference type="Pfam" id="PF00096">
    <property type="entry name" value="zf-C2H2"/>
    <property type="match status" value="1"/>
</dbReference>
<dbReference type="PANTHER" id="PTHR40626:SF11">
    <property type="entry name" value="ZINC FINGER PROTEIN YPR022C"/>
    <property type="match status" value="1"/>
</dbReference>
<comment type="subcellular location">
    <subcellularLocation>
        <location evidence="1">Nucleus</location>
    </subcellularLocation>
</comment>
<dbReference type="GO" id="GO:0000978">
    <property type="term" value="F:RNA polymerase II cis-regulatory region sequence-specific DNA binding"/>
    <property type="evidence" value="ECO:0007669"/>
    <property type="project" value="InterPro"/>
</dbReference>
<sequence>MDDSLPRPFKCVTCKKGFTRQENLKRHVNTHHKGRNAPVFACTQCNAKFARSDLRKRHIENCHVSTASASPPKAVQPHSLTLTPTVGDSPSTAAWLDVLLANPQQPPAEVLEPIQPLRQSYEDTSPTVSGEIRCVESFFDGFHRNFPILHEASFHIVSTQVPLLNVITCIGSLYCDSAVNDAARKAVFESTLSSLQHYVEQNRSRYQETWVLQTFLLLEFLGIYGGDDTSFLKAQRVHRDLIDAIRLLQMSQDSSLDSLSMNSGKDSGYGEEGDDGDGDEDDMREPVSPEALSEQWQDFIRKESRKRCVYMLYLLDSQLAILCNLRPMLSSLEIKYDLPCCEDIWLARSDRDWYERRRQRFKSFDEPDDQAYAHETPPSQGFFYEASQTLLHSHRNDKESGDGKREPKKLRLLWASPFAAVILVTQLQMMARELTHASCLLERPKTQRRALSILTDKQHSQISQALKGIAELVPRNQKPVFSFFDFGRLDVLPDSQDDQTPLWHTFWILWYYTSITLSHPDSLLVSGVVESNLPLAIATAGHLATPRCKDKRDIYEDRDVFRILNDLEMALDLLNPIKSPAPPALENPFITLLGFKICLVGWRLVRLTMPAAQRSEFGNGSMVGNSSNGRSNPSRFVLDAIMACVGNGSDDVENAAAALVMLDDGHTDVARSEVRFLEWIVANFTRRTTWPVGTWVAAVMQESLAKAREAYAAPMTDHRRILRPSDVSGYHPTLCCYVIDALHQRLYKISTLKKVLSFALLFCKPTLLTVNAISSIAVLLASNHYPKTPYFQPVYLTFDTFPLIVKDSFTLTTLFVLGALLQTLLFFTLPTKFAVIPCWILALHSVIQTVVGTVSKKSNPYIKNIIPTRVSAQLPDPLTGKIAADPASRPFVILHLGVRFNHPLGILSPGARTIADYFYGLNKQLNDRTDEYGLYHMSAWVAMGAERNNAMMNVYYFRDIEGLNKFAHDPLHRETWEWYNSIRDDYDHIGIFHEAFVTGAKEYETIYSNMQPLLLGASSVKVKNDSGEDGKKETWVNTLVRADNNLLRSQFRRMGRAAQQLASYYT</sequence>
<keyword evidence="11" id="KW-1185">Reference proteome</keyword>
<dbReference type="InterPro" id="IPR007219">
    <property type="entry name" value="XnlR_reg_dom"/>
</dbReference>
<reference evidence="11" key="2">
    <citation type="journal article" date="2019" name="Mol. Plant Microbe Interact.">
        <title>Genome sequence resources for four phytopathogenic fungi from the Colletotrichum orbiculare species complex.</title>
        <authorList>
            <person name="Gan P."/>
            <person name="Tsushima A."/>
            <person name="Narusaka M."/>
            <person name="Narusaka Y."/>
            <person name="Takano Y."/>
            <person name="Kubo Y."/>
            <person name="Shirasu K."/>
        </authorList>
    </citation>
    <scope>GENOME REANNOTATION</scope>
    <source>
        <strain evidence="11">104-T / ATCC 96160 / CBS 514.97 / LARS 414 / MAFF 240422</strain>
    </source>
</reference>
<dbReference type="GO" id="GO:0000785">
    <property type="term" value="C:chromatin"/>
    <property type="evidence" value="ECO:0007669"/>
    <property type="project" value="TreeGrafter"/>
</dbReference>
<dbReference type="Proteomes" id="UP000014480">
    <property type="component" value="Unassembled WGS sequence"/>
</dbReference>
<dbReference type="GO" id="GO:0004497">
    <property type="term" value="F:monooxygenase activity"/>
    <property type="evidence" value="ECO:0007669"/>
    <property type="project" value="UniProtKB-KW"/>
</dbReference>
<organism evidence="10 11">
    <name type="scientific">Colletotrichum orbiculare (strain 104-T / ATCC 96160 / CBS 514.97 / LARS 414 / MAFF 240422)</name>
    <name type="common">Cucumber anthracnose fungus</name>
    <name type="synonym">Colletotrichum lagenarium</name>
    <dbReference type="NCBI Taxonomy" id="1213857"/>
    <lineage>
        <taxon>Eukaryota</taxon>
        <taxon>Fungi</taxon>
        <taxon>Dikarya</taxon>
        <taxon>Ascomycota</taxon>
        <taxon>Pezizomycotina</taxon>
        <taxon>Sordariomycetes</taxon>
        <taxon>Hypocreomycetidae</taxon>
        <taxon>Glomerellales</taxon>
        <taxon>Glomerellaceae</taxon>
        <taxon>Colletotrichum</taxon>
        <taxon>Colletotrichum orbiculare species complex</taxon>
    </lineage>
</organism>
<keyword evidence="6" id="KW-0539">Nucleus</keyword>
<comment type="caution">
    <text evidence="10">The sequence shown here is derived from an EMBL/GenBank/DDBJ whole genome shotgun (WGS) entry which is preliminary data.</text>
</comment>
<evidence type="ECO:0000256" key="4">
    <source>
        <dbReference type="ARBA" id="ARBA00022771"/>
    </source>
</evidence>
<feature type="compositionally biased region" description="Low complexity" evidence="8">
    <location>
        <begin position="256"/>
        <end position="266"/>
    </location>
</feature>
<evidence type="ECO:0000256" key="3">
    <source>
        <dbReference type="ARBA" id="ARBA00022737"/>
    </source>
</evidence>
<feature type="domain" description="C2H2-type" evidence="9">
    <location>
        <begin position="9"/>
        <end position="37"/>
    </location>
</feature>
<dbReference type="CDD" id="cd12148">
    <property type="entry name" value="fungal_TF_MHR"/>
    <property type="match status" value="1"/>
</dbReference>
<dbReference type="SMART" id="SM00355">
    <property type="entry name" value="ZnF_C2H2"/>
    <property type="match status" value="2"/>
</dbReference>
<evidence type="ECO:0000256" key="6">
    <source>
        <dbReference type="ARBA" id="ARBA00023242"/>
    </source>
</evidence>
<evidence type="ECO:0000256" key="2">
    <source>
        <dbReference type="ARBA" id="ARBA00022723"/>
    </source>
</evidence>
<reference evidence="11" key="1">
    <citation type="journal article" date="2013" name="New Phytol.">
        <title>Comparative genomic and transcriptomic analyses reveal the hemibiotrophic stage shift of Colletotrichum fungi.</title>
        <authorList>
            <person name="Gan P."/>
            <person name="Ikeda K."/>
            <person name="Irieda H."/>
            <person name="Narusaka M."/>
            <person name="O'Connell R.J."/>
            <person name="Narusaka Y."/>
            <person name="Takano Y."/>
            <person name="Kubo Y."/>
            <person name="Shirasu K."/>
        </authorList>
    </citation>
    <scope>NUCLEOTIDE SEQUENCE [LARGE SCALE GENOMIC DNA]</scope>
    <source>
        <strain evidence="11">104-T / ATCC 96160 / CBS 514.97 / LARS 414 / MAFF 240422</strain>
    </source>
</reference>
<gene>
    <name evidence="10" type="ORF">Cob_v012505</name>
</gene>
<keyword evidence="10" id="KW-0503">Monooxygenase</keyword>
<feature type="compositionally biased region" description="Acidic residues" evidence="8">
    <location>
        <begin position="269"/>
        <end position="283"/>
    </location>
</feature>
<dbReference type="FunFam" id="3.30.160.60:FF:000065">
    <property type="entry name" value="B-cell CLL/lymphoma 6, member B"/>
    <property type="match status" value="1"/>
</dbReference>
<name>A0A484FAT4_COLOR</name>
<dbReference type="Gene3D" id="3.30.160.60">
    <property type="entry name" value="Classic Zinc Finger"/>
    <property type="match status" value="1"/>
</dbReference>
<keyword evidence="2" id="KW-0479">Metal-binding</keyword>
<evidence type="ECO:0000256" key="5">
    <source>
        <dbReference type="ARBA" id="ARBA00022833"/>
    </source>
</evidence>
<feature type="domain" description="C2H2-type" evidence="9">
    <location>
        <begin position="40"/>
        <end position="68"/>
    </location>
</feature>
<dbReference type="EMBL" id="AMCV02000049">
    <property type="protein sequence ID" value="TDZ14566.1"/>
    <property type="molecule type" value="Genomic_DNA"/>
</dbReference>
<evidence type="ECO:0000256" key="7">
    <source>
        <dbReference type="PROSITE-ProRule" id="PRU00042"/>
    </source>
</evidence>
<evidence type="ECO:0000313" key="11">
    <source>
        <dbReference type="Proteomes" id="UP000014480"/>
    </source>
</evidence>
<dbReference type="Pfam" id="PF04082">
    <property type="entry name" value="Fungal_trans"/>
    <property type="match status" value="1"/>
</dbReference>
<dbReference type="GO" id="GO:0005634">
    <property type="term" value="C:nucleus"/>
    <property type="evidence" value="ECO:0007669"/>
    <property type="project" value="UniProtKB-SubCell"/>
</dbReference>
<dbReference type="PROSITE" id="PS00028">
    <property type="entry name" value="ZINC_FINGER_C2H2_1"/>
    <property type="match status" value="2"/>
</dbReference>
<dbReference type="STRING" id="1213857.A0A484FAT4"/>
<dbReference type="AlphaFoldDB" id="A0A484FAT4"/>
<dbReference type="PROSITE" id="PS50157">
    <property type="entry name" value="ZINC_FINGER_C2H2_2"/>
    <property type="match status" value="2"/>
</dbReference>
<proteinExistence type="predicted"/>